<dbReference type="Pfam" id="PF00132">
    <property type="entry name" value="Hexapep"/>
    <property type="match status" value="1"/>
</dbReference>
<keyword evidence="1" id="KW-0012">Acyltransferase</keyword>
<evidence type="ECO:0000313" key="2">
    <source>
        <dbReference type="Proteomes" id="UP000012488"/>
    </source>
</evidence>
<dbReference type="GO" id="GO:0016746">
    <property type="term" value="F:acyltransferase activity"/>
    <property type="evidence" value="ECO:0007669"/>
    <property type="project" value="UniProtKB-KW"/>
</dbReference>
<dbReference type="SUPFAM" id="SSF51161">
    <property type="entry name" value="Trimeric LpxA-like enzymes"/>
    <property type="match status" value="1"/>
</dbReference>
<dbReference type="RefSeq" id="WP_010685027.1">
    <property type="nucleotide sequence ID" value="NZ_CP043538.1"/>
</dbReference>
<dbReference type="Proteomes" id="UP000012488">
    <property type="component" value="Chromosome"/>
</dbReference>
<sequence>MPIKIVDLGHNNQIDAADDFLETQNGTIFFERSNNHVMIGKNSNSDDIYLHCGSDATVHVGDHVRLAKARMHIVAPTKLIVAEFTSFVGNAQISAHEAAEITFGHNCLIADEVTVSVSDMHSVIDLETGARINPARPILIGHRVWIGARSTVLKGTTIGDGSFIGAHSLVRGSIPSNVMAAGVPAKVIRTGVTWRTDLI</sequence>
<dbReference type="EMBL" id="CP043538">
    <property type="protein sequence ID" value="QGY01232.1"/>
    <property type="molecule type" value="Genomic_DNA"/>
</dbReference>
<organism evidence="1 2">
    <name type="scientific">Methylobacterium mesophilicum SR1.6/6</name>
    <dbReference type="NCBI Taxonomy" id="908290"/>
    <lineage>
        <taxon>Bacteria</taxon>
        <taxon>Pseudomonadati</taxon>
        <taxon>Pseudomonadota</taxon>
        <taxon>Alphaproteobacteria</taxon>
        <taxon>Hyphomicrobiales</taxon>
        <taxon>Methylobacteriaceae</taxon>
        <taxon>Methylobacterium</taxon>
    </lineage>
</organism>
<name>A0A6B9FG85_9HYPH</name>
<keyword evidence="1" id="KW-0808">Transferase</keyword>
<dbReference type="InterPro" id="IPR011004">
    <property type="entry name" value="Trimer_LpxA-like_sf"/>
</dbReference>
<dbReference type="CDD" id="cd04647">
    <property type="entry name" value="LbH_MAT_like"/>
    <property type="match status" value="1"/>
</dbReference>
<dbReference type="OrthoDB" id="9815592at2"/>
<dbReference type="InterPro" id="IPR001451">
    <property type="entry name" value="Hexapep"/>
</dbReference>
<protein>
    <submittedName>
        <fullName evidence="1">Acyltransferase</fullName>
    </submittedName>
</protein>
<accession>A0A6B9FG85</accession>
<reference evidence="1 2" key="2">
    <citation type="journal article" date="2013" name="Genome Announc.">
        <title>Draft Genome Sequence of Methylobacterium mesophilicum Strain SR1.6/6, Isolated from Citrus sinensis.</title>
        <authorList>
            <person name="Marinho Almeida D."/>
            <person name="Dini-Andreote F."/>
            <person name="Camargo Neves A.A."/>
            <person name="Juca Ramos R.T."/>
            <person name="Andreote F.D."/>
            <person name="Carneiro A.R."/>
            <person name="Oliveira de Souza Lima A."/>
            <person name="Caracciolo Gomes de Sa P.H."/>
            <person name="Ribeiro Barbosa M.S."/>
            <person name="Araujo W.L."/>
            <person name="Silva A."/>
        </authorList>
    </citation>
    <scope>NUCLEOTIDE SEQUENCE [LARGE SCALE GENOMIC DNA]</scope>
    <source>
        <strain evidence="1 2">SR1.6/6</strain>
    </source>
</reference>
<dbReference type="Gene3D" id="2.160.10.10">
    <property type="entry name" value="Hexapeptide repeat proteins"/>
    <property type="match status" value="1"/>
</dbReference>
<evidence type="ECO:0000313" key="1">
    <source>
        <dbReference type="EMBL" id="QGY01232.1"/>
    </source>
</evidence>
<proteinExistence type="predicted"/>
<dbReference type="AlphaFoldDB" id="A0A6B9FG85"/>
<dbReference type="PANTHER" id="PTHR23416:SF78">
    <property type="entry name" value="LIPOPOLYSACCHARIDE BIOSYNTHESIS O-ACETYL TRANSFERASE WBBJ-RELATED"/>
    <property type="match status" value="1"/>
</dbReference>
<gene>
    <name evidence="1" type="ORF">MMSR116_04430</name>
</gene>
<dbReference type="InterPro" id="IPR051159">
    <property type="entry name" value="Hexapeptide_acetyltransf"/>
</dbReference>
<dbReference type="PANTHER" id="PTHR23416">
    <property type="entry name" value="SIALIC ACID SYNTHASE-RELATED"/>
    <property type="match status" value="1"/>
</dbReference>
<dbReference type="KEGG" id="mmes:MMSR116_04430"/>
<reference evidence="1 2" key="1">
    <citation type="journal article" date="2012" name="Genet. Mol. Biol.">
        <title>Analysis of 16S rRNA and mxaF genes revealing insights into Methylobacterium niche-specific plant association.</title>
        <authorList>
            <person name="Dourado M.N."/>
            <person name="Andreote F.D."/>
            <person name="Dini-Andreote F."/>
            <person name="Conti R."/>
            <person name="Araujo J.M."/>
            <person name="Araujo W.L."/>
        </authorList>
    </citation>
    <scope>NUCLEOTIDE SEQUENCE [LARGE SCALE GENOMIC DNA]</scope>
    <source>
        <strain evidence="1 2">SR1.6/6</strain>
    </source>
</reference>